<feature type="non-terminal residue" evidence="4">
    <location>
        <position position="63"/>
    </location>
</feature>
<evidence type="ECO:0000256" key="3">
    <source>
        <dbReference type="PROSITE-ProRule" id="PRU00023"/>
    </source>
</evidence>
<evidence type="ECO:0000313" key="5">
    <source>
        <dbReference type="Proteomes" id="UP000027195"/>
    </source>
</evidence>
<dbReference type="SUPFAM" id="SSF48403">
    <property type="entry name" value="Ankyrin repeat"/>
    <property type="match status" value="1"/>
</dbReference>
<feature type="repeat" description="ANK" evidence="3">
    <location>
        <begin position="19"/>
        <end position="51"/>
    </location>
</feature>
<dbReference type="PROSITE" id="PS50297">
    <property type="entry name" value="ANK_REP_REGION"/>
    <property type="match status" value="1"/>
</dbReference>
<dbReference type="InParanoid" id="A0A067MQS4"/>
<dbReference type="EMBL" id="KL198025">
    <property type="protein sequence ID" value="KDQ17060.1"/>
    <property type="molecule type" value="Genomic_DNA"/>
</dbReference>
<evidence type="ECO:0000256" key="1">
    <source>
        <dbReference type="ARBA" id="ARBA00022737"/>
    </source>
</evidence>
<evidence type="ECO:0000256" key="2">
    <source>
        <dbReference type="ARBA" id="ARBA00023043"/>
    </source>
</evidence>
<keyword evidence="2 3" id="KW-0040">ANK repeat</keyword>
<dbReference type="GO" id="GO:0085020">
    <property type="term" value="P:protein K6-linked ubiquitination"/>
    <property type="evidence" value="ECO:0007669"/>
    <property type="project" value="TreeGrafter"/>
</dbReference>
<keyword evidence="1" id="KW-0677">Repeat</keyword>
<dbReference type="PROSITE" id="PS50088">
    <property type="entry name" value="ANK_REPEAT"/>
    <property type="match status" value="1"/>
</dbReference>
<accession>A0A067MQS4</accession>
<evidence type="ECO:0000313" key="4">
    <source>
        <dbReference type="EMBL" id="KDQ17060.1"/>
    </source>
</evidence>
<dbReference type="STRING" id="930990.A0A067MQS4"/>
<dbReference type="AlphaFoldDB" id="A0A067MQS4"/>
<feature type="non-terminal residue" evidence="4">
    <location>
        <position position="1"/>
    </location>
</feature>
<sequence length="63" mass="6735">NIFSDILKHGASPTARDTAGLTPLHWAVVRGNSIIIRKLIEAGANPSARDDVGKTPRDMAVEL</sequence>
<dbReference type="InterPro" id="IPR036770">
    <property type="entry name" value="Ankyrin_rpt-contain_sf"/>
</dbReference>
<dbReference type="InterPro" id="IPR002110">
    <property type="entry name" value="Ankyrin_rpt"/>
</dbReference>
<dbReference type="GO" id="GO:0004842">
    <property type="term" value="F:ubiquitin-protein transferase activity"/>
    <property type="evidence" value="ECO:0007669"/>
    <property type="project" value="TreeGrafter"/>
</dbReference>
<gene>
    <name evidence="4" type="ORF">BOTBODRAFT_88194</name>
</gene>
<protein>
    <submittedName>
        <fullName evidence="4">Uncharacterized protein</fullName>
    </submittedName>
</protein>
<dbReference type="SMART" id="SM00248">
    <property type="entry name" value="ANK"/>
    <property type="match status" value="1"/>
</dbReference>
<organism evidence="4 5">
    <name type="scientific">Botryobasidium botryosum (strain FD-172 SS1)</name>
    <dbReference type="NCBI Taxonomy" id="930990"/>
    <lineage>
        <taxon>Eukaryota</taxon>
        <taxon>Fungi</taxon>
        <taxon>Dikarya</taxon>
        <taxon>Basidiomycota</taxon>
        <taxon>Agaricomycotina</taxon>
        <taxon>Agaricomycetes</taxon>
        <taxon>Cantharellales</taxon>
        <taxon>Botryobasidiaceae</taxon>
        <taxon>Botryobasidium</taxon>
    </lineage>
</organism>
<name>A0A067MQS4_BOTB1</name>
<dbReference type="HOGENOM" id="CLU_000134_45_4_1"/>
<dbReference type="Gene3D" id="1.25.40.20">
    <property type="entry name" value="Ankyrin repeat-containing domain"/>
    <property type="match status" value="1"/>
</dbReference>
<dbReference type="PANTHER" id="PTHR24171:SF8">
    <property type="entry name" value="BRCA1-ASSOCIATED RING DOMAIN PROTEIN 1"/>
    <property type="match status" value="1"/>
</dbReference>
<dbReference type="Pfam" id="PF13857">
    <property type="entry name" value="Ank_5"/>
    <property type="match status" value="1"/>
</dbReference>
<dbReference type="PANTHER" id="PTHR24171">
    <property type="entry name" value="ANKYRIN REPEAT DOMAIN-CONTAINING PROTEIN 39-RELATED"/>
    <property type="match status" value="1"/>
</dbReference>
<dbReference type="OrthoDB" id="2662791at2759"/>
<reference evidence="5" key="1">
    <citation type="journal article" date="2014" name="Proc. Natl. Acad. Sci. U.S.A.">
        <title>Extensive sampling of basidiomycete genomes demonstrates inadequacy of the white-rot/brown-rot paradigm for wood decay fungi.</title>
        <authorList>
            <person name="Riley R."/>
            <person name="Salamov A.A."/>
            <person name="Brown D.W."/>
            <person name="Nagy L.G."/>
            <person name="Floudas D."/>
            <person name="Held B.W."/>
            <person name="Levasseur A."/>
            <person name="Lombard V."/>
            <person name="Morin E."/>
            <person name="Otillar R."/>
            <person name="Lindquist E.A."/>
            <person name="Sun H."/>
            <person name="LaButti K.M."/>
            <person name="Schmutz J."/>
            <person name="Jabbour D."/>
            <person name="Luo H."/>
            <person name="Baker S.E."/>
            <person name="Pisabarro A.G."/>
            <person name="Walton J.D."/>
            <person name="Blanchette R.A."/>
            <person name="Henrissat B."/>
            <person name="Martin F."/>
            <person name="Cullen D."/>
            <person name="Hibbett D.S."/>
            <person name="Grigoriev I.V."/>
        </authorList>
    </citation>
    <scope>NUCLEOTIDE SEQUENCE [LARGE SCALE GENOMIC DNA]</scope>
    <source>
        <strain evidence="5">FD-172 SS1</strain>
    </source>
</reference>
<keyword evidence="5" id="KW-1185">Reference proteome</keyword>
<proteinExistence type="predicted"/>
<dbReference type="Proteomes" id="UP000027195">
    <property type="component" value="Unassembled WGS sequence"/>
</dbReference>